<evidence type="ECO:0000259" key="2">
    <source>
        <dbReference type="Pfam" id="PF03009"/>
    </source>
</evidence>
<organism evidence="3 4">
    <name type="scientific">Thermococcus aggregans</name>
    <dbReference type="NCBI Taxonomy" id="110163"/>
    <lineage>
        <taxon>Archaea</taxon>
        <taxon>Methanobacteriati</taxon>
        <taxon>Methanobacteriota</taxon>
        <taxon>Thermococci</taxon>
        <taxon>Thermococcales</taxon>
        <taxon>Thermococcaceae</taxon>
        <taxon>Thermococcus</taxon>
    </lineage>
</organism>
<reference evidence="3" key="1">
    <citation type="journal article" date="1998" name="Int. J. Syst. Bacteriol. 48 Pt">
        <title>Thermococcus guaymasensis sp. nov. and Thermococcus aggregans sp. nov., two novel thermophilic archaea isolated from the Guaymas Basin hydrothermal vent site.</title>
        <authorList>
            <person name="Canganella F."/>
            <person name="Jones W.J."/>
            <person name="Gambacorta A."/>
            <person name="Antranikian G."/>
        </authorList>
    </citation>
    <scope>NUCLEOTIDE SEQUENCE</scope>
    <source>
        <strain evidence="3">TY</strain>
    </source>
</reference>
<feature type="transmembrane region" description="Helical" evidence="1">
    <location>
        <begin position="159"/>
        <end position="181"/>
    </location>
</feature>
<keyword evidence="1" id="KW-0472">Membrane</keyword>
<proteinExistence type="predicted"/>
<evidence type="ECO:0000313" key="4">
    <source>
        <dbReference type="Proteomes" id="UP001055732"/>
    </source>
</evidence>
<accession>A0A9E7SN20</accession>
<dbReference type="Gene3D" id="3.20.20.190">
    <property type="entry name" value="Phosphatidylinositol (PI) phosphodiesterase"/>
    <property type="match status" value="1"/>
</dbReference>
<evidence type="ECO:0000256" key="1">
    <source>
        <dbReference type="SAM" id="Phobius"/>
    </source>
</evidence>
<dbReference type="KEGG" id="tagg:NF865_06870"/>
<dbReference type="SUPFAM" id="SSF51695">
    <property type="entry name" value="PLC-like phosphodiesterases"/>
    <property type="match status" value="1"/>
</dbReference>
<keyword evidence="1" id="KW-1133">Transmembrane helix</keyword>
<reference evidence="3" key="2">
    <citation type="submission" date="2022-06" db="EMBL/GenBank/DDBJ databases">
        <authorList>
            <person name="Park Y.-J."/>
        </authorList>
    </citation>
    <scope>NUCLEOTIDE SEQUENCE</scope>
    <source>
        <strain evidence="3">TY</strain>
    </source>
</reference>
<dbReference type="PANTHER" id="PTHR46211">
    <property type="entry name" value="GLYCEROPHOSPHORYL DIESTER PHOSPHODIESTERASE"/>
    <property type="match status" value="1"/>
</dbReference>
<protein>
    <recommendedName>
        <fullName evidence="2">GP-PDE domain-containing protein</fullName>
    </recommendedName>
</protein>
<dbReference type="InterPro" id="IPR017946">
    <property type="entry name" value="PLC-like_Pdiesterase_TIM-brl"/>
</dbReference>
<dbReference type="GO" id="GO:0006629">
    <property type="term" value="P:lipid metabolic process"/>
    <property type="evidence" value="ECO:0007669"/>
    <property type="project" value="InterPro"/>
</dbReference>
<dbReference type="RefSeq" id="WP_253304017.1">
    <property type="nucleotide sequence ID" value="NZ_CP099582.1"/>
</dbReference>
<keyword evidence="4" id="KW-1185">Reference proteome</keyword>
<dbReference type="EMBL" id="CP099582">
    <property type="protein sequence ID" value="USS40060.1"/>
    <property type="molecule type" value="Genomic_DNA"/>
</dbReference>
<name>A0A9E7SN20_THEAG</name>
<dbReference type="InterPro" id="IPR030395">
    <property type="entry name" value="GP_PDE_dom"/>
</dbReference>
<dbReference type="Pfam" id="PF03009">
    <property type="entry name" value="GDPD"/>
    <property type="match status" value="1"/>
</dbReference>
<evidence type="ECO:0000313" key="3">
    <source>
        <dbReference type="EMBL" id="USS40060.1"/>
    </source>
</evidence>
<gene>
    <name evidence="3" type="ORF">NF865_06870</name>
</gene>
<dbReference type="GO" id="GO:0008081">
    <property type="term" value="F:phosphoric diester hydrolase activity"/>
    <property type="evidence" value="ECO:0007669"/>
    <property type="project" value="InterPro"/>
</dbReference>
<dbReference type="Proteomes" id="UP001055732">
    <property type="component" value="Chromosome"/>
</dbReference>
<dbReference type="AlphaFoldDB" id="A0A9E7SN20"/>
<keyword evidence="1" id="KW-0812">Transmembrane</keyword>
<dbReference type="PANTHER" id="PTHR46211:SF14">
    <property type="entry name" value="GLYCEROPHOSPHODIESTER PHOSPHODIESTERASE"/>
    <property type="match status" value="1"/>
</dbReference>
<feature type="domain" description="GP-PDE" evidence="2">
    <location>
        <begin position="5"/>
        <end position="147"/>
    </location>
</feature>
<sequence>MIIAHRGLGDPEDSMSSFRRAVKRGFGIEFDVWKTADEELITLHDPEITLDGNKYSVKELTFKELKALAPYGKYVTRVEDIFREFPNAVFNVDIKDSEAVEDLKELLLQYEIEKAVISTTKIKILRALRGHEENLKLAFSIISRSSVAVVPFLKRHLGIFALHVPIDGIFYVGIANFRLLVKWIKSMGIKIGFWSYEADELKYLPLVADLGDYFISNNPLEVRNLLAHCYQAYFQL</sequence>